<evidence type="ECO:0000256" key="3">
    <source>
        <dbReference type="SAM" id="SignalP"/>
    </source>
</evidence>
<evidence type="ECO:0000256" key="2">
    <source>
        <dbReference type="RuleBase" id="RU102079"/>
    </source>
</evidence>
<dbReference type="InterPro" id="IPR013320">
    <property type="entry name" value="ConA-like_dom_sf"/>
</dbReference>
<dbReference type="GO" id="GO:0030246">
    <property type="term" value="F:carbohydrate binding"/>
    <property type="evidence" value="ECO:0007669"/>
    <property type="project" value="UniProtKB-UniRule"/>
</dbReference>
<organism evidence="5 6">
    <name type="scientific">Meloidogyne enterolobii</name>
    <name type="common">Root-knot nematode worm</name>
    <name type="synonym">Meloidogyne mayaguensis</name>
    <dbReference type="NCBI Taxonomy" id="390850"/>
    <lineage>
        <taxon>Eukaryota</taxon>
        <taxon>Metazoa</taxon>
        <taxon>Ecdysozoa</taxon>
        <taxon>Nematoda</taxon>
        <taxon>Chromadorea</taxon>
        <taxon>Rhabditida</taxon>
        <taxon>Tylenchina</taxon>
        <taxon>Tylenchomorpha</taxon>
        <taxon>Tylenchoidea</taxon>
        <taxon>Meloidogynidae</taxon>
        <taxon>Meloidogyninae</taxon>
        <taxon>Meloidogyne</taxon>
    </lineage>
</organism>
<comment type="caution">
    <text evidence="5">The sequence shown here is derived from an EMBL/GenBank/DDBJ whole genome shotgun (WGS) entry which is preliminary data.</text>
</comment>
<protein>
    <recommendedName>
        <fullName evidence="2">Galectin</fullName>
    </recommendedName>
</protein>
<feature type="signal peptide" evidence="3">
    <location>
        <begin position="1"/>
        <end position="27"/>
    </location>
</feature>
<keyword evidence="3" id="KW-0732">Signal</keyword>
<dbReference type="InterPro" id="IPR001079">
    <property type="entry name" value="Galectin_CRD"/>
</dbReference>
<reference evidence="5 6" key="1">
    <citation type="submission" date="2020-08" db="EMBL/GenBank/DDBJ databases">
        <authorList>
            <person name="Koutsovoulos G."/>
            <person name="Danchin GJ E."/>
        </authorList>
    </citation>
    <scope>NUCLEOTIDE SEQUENCE [LARGE SCALE GENOMIC DNA]</scope>
</reference>
<dbReference type="OrthoDB" id="5784299at2759"/>
<evidence type="ECO:0000313" key="6">
    <source>
        <dbReference type="Proteomes" id="UP000580250"/>
    </source>
</evidence>
<dbReference type="Pfam" id="PF00337">
    <property type="entry name" value="Gal-bind_lectin"/>
    <property type="match status" value="1"/>
</dbReference>
<dbReference type="SUPFAM" id="SSF49899">
    <property type="entry name" value="Concanavalin A-like lectins/glucanases"/>
    <property type="match status" value="1"/>
</dbReference>
<proteinExistence type="predicted"/>
<feature type="chain" id="PRO_5028458748" description="Galectin" evidence="3">
    <location>
        <begin position="28"/>
        <end position="112"/>
    </location>
</feature>
<dbReference type="Proteomes" id="UP000580250">
    <property type="component" value="Unassembled WGS sequence"/>
</dbReference>
<feature type="domain" description="Galectin" evidence="4">
    <location>
        <begin position="1"/>
        <end position="111"/>
    </location>
</feature>
<accession>A0A6V7XQB3</accession>
<evidence type="ECO:0000259" key="4">
    <source>
        <dbReference type="PROSITE" id="PS51304"/>
    </source>
</evidence>
<evidence type="ECO:0000256" key="1">
    <source>
        <dbReference type="ARBA" id="ARBA00022734"/>
    </source>
</evidence>
<name>A0A6V7XQB3_MELEN</name>
<keyword evidence="1 2" id="KW-0430">Lectin</keyword>
<dbReference type="AlphaFoldDB" id="A0A6V7XQB3"/>
<sequence>MVAQSVLLSVWALPVMVLFYLPSTIFPQHEHTIVILNTMRVVIGWGRGEIHGGFPFKVGEPFVLEFVAGQRVTIHINVNNKYFTSFQRYITDRVSQMVIEGGIQVSSVILCK</sequence>
<dbReference type="Gene3D" id="2.60.120.200">
    <property type="match status" value="1"/>
</dbReference>
<dbReference type="PROSITE" id="PS51304">
    <property type="entry name" value="GALECTIN"/>
    <property type="match status" value="1"/>
</dbReference>
<evidence type="ECO:0000313" key="5">
    <source>
        <dbReference type="EMBL" id="CAD2201496.1"/>
    </source>
</evidence>
<dbReference type="EMBL" id="CAJEWN010002022">
    <property type="protein sequence ID" value="CAD2201496.1"/>
    <property type="molecule type" value="Genomic_DNA"/>
</dbReference>
<gene>
    <name evidence="5" type="ORF">MENT_LOCUS55053</name>
</gene>